<feature type="transmembrane region" description="Helical" evidence="2">
    <location>
        <begin position="276"/>
        <end position="297"/>
    </location>
</feature>
<comment type="caution">
    <text evidence="3">The sequence shown here is derived from an EMBL/GenBank/DDBJ whole genome shotgun (WGS) entry which is preliminary data.</text>
</comment>
<feature type="compositionally biased region" description="Basic and acidic residues" evidence="1">
    <location>
        <begin position="320"/>
        <end position="331"/>
    </location>
</feature>
<protein>
    <submittedName>
        <fullName evidence="3">Uncharacterized protein</fullName>
    </submittedName>
</protein>
<gene>
    <name evidence="3" type="ORF">CU098_000872</name>
</gene>
<evidence type="ECO:0000256" key="2">
    <source>
        <dbReference type="SAM" id="Phobius"/>
    </source>
</evidence>
<dbReference type="AlphaFoldDB" id="A0A367IPC0"/>
<evidence type="ECO:0000256" key="1">
    <source>
        <dbReference type="SAM" id="MobiDB-lite"/>
    </source>
</evidence>
<accession>A0A367IPC0</accession>
<evidence type="ECO:0000313" key="3">
    <source>
        <dbReference type="EMBL" id="RCH79486.1"/>
    </source>
</evidence>
<keyword evidence="2" id="KW-0812">Transmembrane</keyword>
<dbReference type="Proteomes" id="UP000253551">
    <property type="component" value="Unassembled WGS sequence"/>
</dbReference>
<sequence length="375" mass="42678">PFETKTLAYTRGAIAILLTLLFLAFCGYLINQICDYIPLIQYSFEDIGLNVSTPDIEVCAQNSTFHFVKCTAMYYNWTMMDIPNCFGRFFRHGDDNELSKCRVFQSNDTYRMAAGLTLDNRDALRRLDFYWVIDSAENMSYSTITVPAMAIYLYDPRFSPWRPGSIGNTKYENETFTNIQLGYSRATTYLNQSTSIFYSMEKYRAIQRHDARAILGLTPNYVDVVTLSSFQHDWPLQINPPPPSPALDLSLFQGIFSVQLSKNIMDVRAEVRQHSILGALALAGGCYGILTSVYIALFGMPRLAPWGLVHHAPTLAFQKKHNDNDNSKEYKEEEDASYHNESGSQLDVAQYSQKEDSIILVNKDNAENKQNIPQL</sequence>
<dbReference type="EMBL" id="PJQM01006551">
    <property type="protein sequence ID" value="RCH79486.1"/>
    <property type="molecule type" value="Genomic_DNA"/>
</dbReference>
<keyword evidence="2" id="KW-1133">Transmembrane helix</keyword>
<keyword evidence="4" id="KW-1185">Reference proteome</keyword>
<dbReference type="OrthoDB" id="2339353at2759"/>
<keyword evidence="2" id="KW-0472">Membrane</keyword>
<feature type="region of interest" description="Disordered" evidence="1">
    <location>
        <begin position="319"/>
        <end position="346"/>
    </location>
</feature>
<feature type="non-terminal residue" evidence="3">
    <location>
        <position position="375"/>
    </location>
</feature>
<organism evidence="3 4">
    <name type="scientific">Rhizopus stolonifer</name>
    <name type="common">Rhizopus nigricans</name>
    <dbReference type="NCBI Taxonomy" id="4846"/>
    <lineage>
        <taxon>Eukaryota</taxon>
        <taxon>Fungi</taxon>
        <taxon>Fungi incertae sedis</taxon>
        <taxon>Mucoromycota</taxon>
        <taxon>Mucoromycotina</taxon>
        <taxon>Mucoromycetes</taxon>
        <taxon>Mucorales</taxon>
        <taxon>Mucorineae</taxon>
        <taxon>Rhizopodaceae</taxon>
        <taxon>Rhizopus</taxon>
    </lineage>
</organism>
<reference evidence="3 4" key="1">
    <citation type="journal article" date="2018" name="G3 (Bethesda)">
        <title>Phylogenetic and Phylogenomic Definition of Rhizopus Species.</title>
        <authorList>
            <person name="Gryganskyi A.P."/>
            <person name="Golan J."/>
            <person name="Dolatabadi S."/>
            <person name="Mondo S."/>
            <person name="Robb S."/>
            <person name="Idnurm A."/>
            <person name="Muszewska A."/>
            <person name="Steczkiewicz K."/>
            <person name="Masonjones S."/>
            <person name="Liao H.L."/>
            <person name="Gajdeczka M.T."/>
            <person name="Anike F."/>
            <person name="Vuek A."/>
            <person name="Anishchenko I.M."/>
            <person name="Voigt K."/>
            <person name="de Hoog G.S."/>
            <person name="Smith M.E."/>
            <person name="Heitman J."/>
            <person name="Vilgalys R."/>
            <person name="Stajich J.E."/>
        </authorList>
    </citation>
    <scope>NUCLEOTIDE SEQUENCE [LARGE SCALE GENOMIC DNA]</scope>
    <source>
        <strain evidence="3 4">LSU 92-RS-03</strain>
    </source>
</reference>
<evidence type="ECO:0000313" key="4">
    <source>
        <dbReference type="Proteomes" id="UP000253551"/>
    </source>
</evidence>
<proteinExistence type="predicted"/>
<name>A0A367IPC0_RHIST</name>
<feature type="transmembrane region" description="Helical" evidence="2">
    <location>
        <begin position="12"/>
        <end position="30"/>
    </location>
</feature>
<feature type="non-terminal residue" evidence="3">
    <location>
        <position position="1"/>
    </location>
</feature>